<evidence type="ECO:0000313" key="2">
    <source>
        <dbReference type="Proteomes" id="UP000887574"/>
    </source>
</evidence>
<name>A0A915DZ85_9BILA</name>
<dbReference type="Proteomes" id="UP000887574">
    <property type="component" value="Unplaced"/>
</dbReference>
<accession>A0A915DZ85</accession>
<organism evidence="2 3">
    <name type="scientific">Ditylenchus dipsaci</name>
    <dbReference type="NCBI Taxonomy" id="166011"/>
    <lineage>
        <taxon>Eukaryota</taxon>
        <taxon>Metazoa</taxon>
        <taxon>Ecdysozoa</taxon>
        <taxon>Nematoda</taxon>
        <taxon>Chromadorea</taxon>
        <taxon>Rhabditida</taxon>
        <taxon>Tylenchina</taxon>
        <taxon>Tylenchomorpha</taxon>
        <taxon>Sphaerularioidea</taxon>
        <taxon>Anguinidae</taxon>
        <taxon>Anguininae</taxon>
        <taxon>Ditylenchus</taxon>
    </lineage>
</organism>
<keyword evidence="2" id="KW-1185">Reference proteome</keyword>
<keyword evidence="1" id="KW-0812">Transmembrane</keyword>
<sequence>MGLKQIIGIGIACETALCASTFYIFVKSRREESFRKKLYHNVPVLLNFYYASENIISVTISTISFSMVKLSKVTYYLTLAAVSVPLFGDAYMIHWEKAKKPSPEIPVQSWYLYSKWMERNEKDQNI</sequence>
<reference evidence="3" key="1">
    <citation type="submission" date="2022-11" db="UniProtKB">
        <authorList>
            <consortium name="WormBaseParasite"/>
        </authorList>
    </citation>
    <scope>IDENTIFICATION</scope>
</reference>
<feature type="transmembrane region" description="Helical" evidence="1">
    <location>
        <begin position="6"/>
        <end position="26"/>
    </location>
</feature>
<feature type="transmembrane region" description="Helical" evidence="1">
    <location>
        <begin position="47"/>
        <end position="67"/>
    </location>
</feature>
<dbReference type="AlphaFoldDB" id="A0A915DZ85"/>
<feature type="transmembrane region" description="Helical" evidence="1">
    <location>
        <begin position="73"/>
        <end position="93"/>
    </location>
</feature>
<keyword evidence="1" id="KW-1133">Transmembrane helix</keyword>
<dbReference type="WBParaSite" id="jg24753">
    <property type="protein sequence ID" value="jg24753"/>
    <property type="gene ID" value="jg24753"/>
</dbReference>
<proteinExistence type="predicted"/>
<protein>
    <submittedName>
        <fullName evidence="3">Uncharacterized protein</fullName>
    </submittedName>
</protein>
<evidence type="ECO:0000313" key="3">
    <source>
        <dbReference type="WBParaSite" id="jg24753"/>
    </source>
</evidence>
<evidence type="ECO:0000256" key="1">
    <source>
        <dbReference type="SAM" id="Phobius"/>
    </source>
</evidence>
<keyword evidence="1" id="KW-0472">Membrane</keyword>